<dbReference type="InterPro" id="IPR001638">
    <property type="entry name" value="Solute-binding_3/MltF_N"/>
</dbReference>
<protein>
    <recommendedName>
        <fullName evidence="3">Solute-binding protein family 3/N-terminal domain-containing protein</fullName>
    </recommendedName>
</protein>
<feature type="chain" id="PRO_5046653641" description="Solute-binding protein family 3/N-terminal domain-containing protein" evidence="2">
    <location>
        <begin position="25"/>
        <end position="270"/>
    </location>
</feature>
<dbReference type="PANTHER" id="PTHR35936">
    <property type="entry name" value="MEMBRANE-BOUND LYTIC MUREIN TRANSGLYCOSYLASE F"/>
    <property type="match status" value="1"/>
</dbReference>
<evidence type="ECO:0000259" key="3">
    <source>
        <dbReference type="SMART" id="SM00062"/>
    </source>
</evidence>
<sequence length="270" mass="30702">MYGTIAALFSILILCSLMSFSAMAQSTLVVVSDQWMPYYGENGTRDEGYAVDVLRAIFEPKGWTVEYKELPWQRALDDMRNGHADITISKSKEETPDFIFSTQTLGKNAMCFYTNRPDWKFTGPDSLDTVKTGLVQGYGYRDWFLEKVRRKPHLFYSLHGNDAFPRLVSMLKEDRIQALPGNQAVVDYYIQTNQLLDQVFFAGCVDDPEQLYFAISPANPLRSKLLVTAIDKGLATMRVSGQLNYLLIKYNLKHWVPVKADSPSAPNHTQ</sequence>
<dbReference type="Pfam" id="PF00497">
    <property type="entry name" value="SBP_bac_3"/>
    <property type="match status" value="1"/>
</dbReference>
<dbReference type="PANTHER" id="PTHR35936:SF25">
    <property type="entry name" value="ABC TRANSPORTER SUBSTRATE-BINDING PROTEIN"/>
    <property type="match status" value="1"/>
</dbReference>
<evidence type="ECO:0000313" key="5">
    <source>
        <dbReference type="Proteomes" id="UP001053296"/>
    </source>
</evidence>
<dbReference type="Gene3D" id="3.40.190.10">
    <property type="entry name" value="Periplasmic binding protein-like II"/>
    <property type="match status" value="2"/>
</dbReference>
<dbReference type="SMART" id="SM00062">
    <property type="entry name" value="PBPb"/>
    <property type="match status" value="1"/>
</dbReference>
<accession>A0ABM7P7Z9</accession>
<dbReference type="Proteomes" id="UP001053296">
    <property type="component" value="Chromosome"/>
</dbReference>
<organism evidence="4 5">
    <name type="scientific">Pseudodesulfovibrio sediminis</name>
    <dbReference type="NCBI Taxonomy" id="2810563"/>
    <lineage>
        <taxon>Bacteria</taxon>
        <taxon>Pseudomonadati</taxon>
        <taxon>Thermodesulfobacteriota</taxon>
        <taxon>Desulfovibrionia</taxon>
        <taxon>Desulfovibrionales</taxon>
        <taxon>Desulfovibrionaceae</taxon>
    </lineage>
</organism>
<evidence type="ECO:0000256" key="1">
    <source>
        <dbReference type="ARBA" id="ARBA00022729"/>
    </source>
</evidence>
<dbReference type="EMBL" id="AP024485">
    <property type="protein sequence ID" value="BCS89097.1"/>
    <property type="molecule type" value="Genomic_DNA"/>
</dbReference>
<feature type="signal peptide" evidence="2">
    <location>
        <begin position="1"/>
        <end position="24"/>
    </location>
</feature>
<evidence type="ECO:0000256" key="2">
    <source>
        <dbReference type="SAM" id="SignalP"/>
    </source>
</evidence>
<keyword evidence="1 2" id="KW-0732">Signal</keyword>
<proteinExistence type="predicted"/>
<keyword evidence="5" id="KW-1185">Reference proteome</keyword>
<evidence type="ECO:0000313" key="4">
    <source>
        <dbReference type="EMBL" id="BCS89097.1"/>
    </source>
</evidence>
<reference evidence="4" key="1">
    <citation type="journal article" date="2022" name="Arch. Microbiol.">
        <title>Pseudodesulfovibrio sediminis sp. nov., a mesophilic and neutrophilic sulfate-reducing bacterium isolated from sediment of a brackish lake.</title>
        <authorList>
            <person name="Takahashi A."/>
            <person name="Kojima H."/>
            <person name="Watanabe M."/>
            <person name="Fukui M."/>
        </authorList>
    </citation>
    <scope>NUCLEOTIDE SEQUENCE</scope>
    <source>
        <strain evidence="4">SF6</strain>
    </source>
</reference>
<name>A0ABM7P7Z9_9BACT</name>
<gene>
    <name evidence="4" type="ORF">PSDVSF_23390</name>
</gene>
<feature type="domain" description="Solute-binding protein family 3/N-terminal" evidence="3">
    <location>
        <begin position="27"/>
        <end position="254"/>
    </location>
</feature>
<dbReference type="SUPFAM" id="SSF53850">
    <property type="entry name" value="Periplasmic binding protein-like II"/>
    <property type="match status" value="1"/>
</dbReference>